<dbReference type="EMBL" id="JADNRY010000128">
    <property type="protein sequence ID" value="KAF9064237.1"/>
    <property type="molecule type" value="Genomic_DNA"/>
</dbReference>
<dbReference type="AlphaFoldDB" id="A0A9P5PJ93"/>
<dbReference type="Proteomes" id="UP000772434">
    <property type="component" value="Unassembled WGS sequence"/>
</dbReference>
<keyword evidence="1" id="KW-0732">Signal</keyword>
<feature type="signal peptide" evidence="1">
    <location>
        <begin position="1"/>
        <end position="22"/>
    </location>
</feature>
<name>A0A9P5PJ93_9AGAR</name>
<sequence>MTLAIAFAYSLAFFSALQGTPAMPLEVARDIEQRASSQPFWSADRYSNHRGLAHLHRGMTSSNAHWHRSHATIEARRIICDTVKKVWDGDKAKAFGVAPSRPTKERSLHSHFLLLDCYDTAPKAQYSPAHDQPGTFSSVYLRVDTKRQSRFNPTLLVQRINNNRLRLAALARFHQGCDSLIQEMLSSEKLLCHKAESDRTRNRQRKRLAGSVQRELGIWKLSTREYKKDYTPPTFFSWFSLIQHISQSHKQALYESSIPSLHDVHSPLHHPSLSKLSITFAHSLVLFSALQRALAMPVEVARDIEHSGHPGLAHSHQDIDHDTTNINAHSQCNHAPIEARGKAWDTIKKTWGAGTYN</sequence>
<reference evidence="2" key="1">
    <citation type="submission" date="2020-11" db="EMBL/GenBank/DDBJ databases">
        <authorList>
            <consortium name="DOE Joint Genome Institute"/>
            <person name="Ahrendt S."/>
            <person name="Riley R."/>
            <person name="Andreopoulos W."/>
            <person name="Labutti K."/>
            <person name="Pangilinan J."/>
            <person name="Ruiz-Duenas F.J."/>
            <person name="Barrasa J.M."/>
            <person name="Sanchez-Garcia M."/>
            <person name="Camarero S."/>
            <person name="Miyauchi S."/>
            <person name="Serrano A."/>
            <person name="Linde D."/>
            <person name="Babiker R."/>
            <person name="Drula E."/>
            <person name="Ayuso-Fernandez I."/>
            <person name="Pacheco R."/>
            <person name="Padilla G."/>
            <person name="Ferreira P."/>
            <person name="Barriuso J."/>
            <person name="Kellner H."/>
            <person name="Castanera R."/>
            <person name="Alfaro M."/>
            <person name="Ramirez L."/>
            <person name="Pisabarro A.G."/>
            <person name="Kuo A."/>
            <person name="Tritt A."/>
            <person name="Lipzen A."/>
            <person name="He G."/>
            <person name="Yan M."/>
            <person name="Ng V."/>
            <person name="Cullen D."/>
            <person name="Martin F."/>
            <person name="Rosso M.-N."/>
            <person name="Henrissat B."/>
            <person name="Hibbett D."/>
            <person name="Martinez A.T."/>
            <person name="Grigoriev I.V."/>
        </authorList>
    </citation>
    <scope>NUCLEOTIDE SEQUENCE</scope>
    <source>
        <strain evidence="2">AH 40177</strain>
    </source>
</reference>
<organism evidence="2 3">
    <name type="scientific">Rhodocollybia butyracea</name>
    <dbReference type="NCBI Taxonomy" id="206335"/>
    <lineage>
        <taxon>Eukaryota</taxon>
        <taxon>Fungi</taxon>
        <taxon>Dikarya</taxon>
        <taxon>Basidiomycota</taxon>
        <taxon>Agaricomycotina</taxon>
        <taxon>Agaricomycetes</taxon>
        <taxon>Agaricomycetidae</taxon>
        <taxon>Agaricales</taxon>
        <taxon>Marasmiineae</taxon>
        <taxon>Omphalotaceae</taxon>
        <taxon>Rhodocollybia</taxon>
    </lineage>
</organism>
<comment type="caution">
    <text evidence="2">The sequence shown here is derived from an EMBL/GenBank/DDBJ whole genome shotgun (WGS) entry which is preliminary data.</text>
</comment>
<protein>
    <submittedName>
        <fullName evidence="2">Uncharacterized protein</fullName>
    </submittedName>
</protein>
<evidence type="ECO:0000313" key="2">
    <source>
        <dbReference type="EMBL" id="KAF9064237.1"/>
    </source>
</evidence>
<evidence type="ECO:0000256" key="1">
    <source>
        <dbReference type="SAM" id="SignalP"/>
    </source>
</evidence>
<accession>A0A9P5PJ93</accession>
<proteinExistence type="predicted"/>
<feature type="chain" id="PRO_5040409347" evidence="1">
    <location>
        <begin position="23"/>
        <end position="357"/>
    </location>
</feature>
<keyword evidence="3" id="KW-1185">Reference proteome</keyword>
<gene>
    <name evidence="2" type="ORF">BDP27DRAFT_1367376</name>
</gene>
<evidence type="ECO:0000313" key="3">
    <source>
        <dbReference type="Proteomes" id="UP000772434"/>
    </source>
</evidence>